<dbReference type="Gene3D" id="3.40.1280.10">
    <property type="match status" value="1"/>
</dbReference>
<dbReference type="InterPro" id="IPR029028">
    <property type="entry name" value="Alpha/beta_knot_MTases"/>
</dbReference>
<reference evidence="4 5" key="1">
    <citation type="submission" date="2013-07" db="EMBL/GenBank/DDBJ databases">
        <title>Genome of Archaeoglobus fulgidus.</title>
        <authorList>
            <person name="Fiebig A."/>
            <person name="Birkeland N.-K."/>
        </authorList>
    </citation>
    <scope>NUCLEOTIDE SEQUENCE [LARGE SCALE GENOMIC DNA]</scope>
    <source>
        <strain evidence="4 5">DSM 8774</strain>
    </source>
</reference>
<dbReference type="RefSeq" id="WP_010879886.1">
    <property type="nucleotide sequence ID" value="NZ_CP006577.1"/>
</dbReference>
<dbReference type="PANTHER" id="PTHR46429:SF1">
    <property type="entry name" value="23S RRNA (GUANOSINE-2'-O-)-METHYLTRANSFERASE RLMB"/>
    <property type="match status" value="1"/>
</dbReference>
<proteinExistence type="predicted"/>
<name>A0A075WH99_ARCFL</name>
<dbReference type="GO" id="GO:0003723">
    <property type="term" value="F:RNA binding"/>
    <property type="evidence" value="ECO:0007669"/>
    <property type="project" value="InterPro"/>
</dbReference>
<dbReference type="GeneID" id="24796123"/>
<feature type="domain" description="tRNA/rRNA methyltransferase SpoU type" evidence="3">
    <location>
        <begin position="78"/>
        <end position="217"/>
    </location>
</feature>
<dbReference type="GO" id="GO:0032259">
    <property type="term" value="P:methylation"/>
    <property type="evidence" value="ECO:0007669"/>
    <property type="project" value="UniProtKB-KW"/>
</dbReference>
<organism evidence="4 5">
    <name type="scientific">Archaeoglobus fulgidus DSM 8774</name>
    <dbReference type="NCBI Taxonomy" id="1344584"/>
    <lineage>
        <taxon>Archaea</taxon>
        <taxon>Methanobacteriati</taxon>
        <taxon>Methanobacteriota</taxon>
        <taxon>Archaeoglobi</taxon>
        <taxon>Archaeoglobales</taxon>
        <taxon>Archaeoglobaceae</taxon>
        <taxon>Archaeoglobus</taxon>
    </lineage>
</organism>
<dbReference type="SMR" id="A0A075WH99"/>
<dbReference type="Pfam" id="PF00588">
    <property type="entry name" value="SpoU_methylase"/>
    <property type="match status" value="1"/>
</dbReference>
<dbReference type="EMBL" id="CP006577">
    <property type="protein sequence ID" value="AIG99366.1"/>
    <property type="molecule type" value="Genomic_DNA"/>
</dbReference>
<accession>A0A075WH99</accession>
<sequence>MRLTDVNSIKEALLEGKVVRIYHSGERNPKISEILEIARKKGVPIYRKDGERFSAEVSPIKYADFEFIVKKALTGGSFILFLDNVVDQRNIGACIRTAEFFGAAGVVLPKRRVGSIQEGAVKASAGAVFHIPIARVENFASAIKKLKKLGFTTLAADLDGEDLEAVSLLLPAAVVIGGEDRGVSRPVKKQCDFVVKIPGVGKVNSLNLSVAAGIFLYTLSRQKY</sequence>
<evidence type="ECO:0000259" key="3">
    <source>
        <dbReference type="Pfam" id="PF00588"/>
    </source>
</evidence>
<dbReference type="AlphaFoldDB" id="A0A075WH99"/>
<keyword evidence="2 4" id="KW-0808">Transferase</keyword>
<dbReference type="SUPFAM" id="SSF75217">
    <property type="entry name" value="alpha/beta knot"/>
    <property type="match status" value="1"/>
</dbReference>
<protein>
    <submittedName>
        <fullName evidence="4">rRNA methylase</fullName>
        <ecNumber evidence="4">2.1.1.185</ecNumber>
    </submittedName>
</protein>
<dbReference type="GO" id="GO:0006396">
    <property type="term" value="P:RNA processing"/>
    <property type="evidence" value="ECO:0007669"/>
    <property type="project" value="InterPro"/>
</dbReference>
<dbReference type="Proteomes" id="UP000028501">
    <property type="component" value="Chromosome"/>
</dbReference>
<dbReference type="InterPro" id="IPR004441">
    <property type="entry name" value="rRNA_MeTrfase_TrmH"/>
</dbReference>
<dbReference type="InterPro" id="IPR029026">
    <property type="entry name" value="tRNA_m1G_MTases_N"/>
</dbReference>
<dbReference type="KEGG" id="afg:AFULGI_00026620"/>
<dbReference type="PANTHER" id="PTHR46429">
    <property type="entry name" value="23S RRNA (GUANOSINE-2'-O-)-METHYLTRANSFERASE RLMB"/>
    <property type="match status" value="1"/>
</dbReference>
<dbReference type="NCBIfam" id="TIGR00186">
    <property type="entry name" value="rRNA_methyl_3"/>
    <property type="match status" value="1"/>
</dbReference>
<dbReference type="HOGENOM" id="CLU_021322_0_1_2"/>
<dbReference type="GO" id="GO:0008173">
    <property type="term" value="F:RNA methyltransferase activity"/>
    <property type="evidence" value="ECO:0007669"/>
    <property type="project" value="InterPro"/>
</dbReference>
<dbReference type="GO" id="GO:0005829">
    <property type="term" value="C:cytosol"/>
    <property type="evidence" value="ECO:0007669"/>
    <property type="project" value="TreeGrafter"/>
</dbReference>
<evidence type="ECO:0000313" key="5">
    <source>
        <dbReference type="Proteomes" id="UP000028501"/>
    </source>
</evidence>
<evidence type="ECO:0000313" key="4">
    <source>
        <dbReference type="EMBL" id="AIG99366.1"/>
    </source>
</evidence>
<dbReference type="InterPro" id="IPR001537">
    <property type="entry name" value="SpoU_MeTrfase"/>
</dbReference>
<evidence type="ECO:0000256" key="2">
    <source>
        <dbReference type="ARBA" id="ARBA00022679"/>
    </source>
</evidence>
<gene>
    <name evidence="4" type="ORF">AFULGI_00026620</name>
</gene>
<dbReference type="EC" id="2.1.1.185" evidence="4"/>
<keyword evidence="1 4" id="KW-0489">Methyltransferase</keyword>
<evidence type="ECO:0000256" key="1">
    <source>
        <dbReference type="ARBA" id="ARBA00022603"/>
    </source>
</evidence>
<dbReference type="CDD" id="cd18103">
    <property type="entry name" value="SpoU-like_RlmB"/>
    <property type="match status" value="1"/>
</dbReference>